<dbReference type="RefSeq" id="WP_018575884.1">
    <property type="nucleotide sequence ID" value="NZ_KB892381.1"/>
</dbReference>
<evidence type="ECO:0000313" key="1">
    <source>
        <dbReference type="EMBL" id="KTD64994.1"/>
    </source>
</evidence>
<protein>
    <submittedName>
        <fullName evidence="1">Uncharacterized protein</fullName>
    </submittedName>
</protein>
<dbReference type="Proteomes" id="UP000054600">
    <property type="component" value="Unassembled WGS sequence"/>
</dbReference>
<proteinExistence type="predicted"/>
<accession>A0A0W0Z795</accession>
<comment type="caution">
    <text evidence="1">The sequence shown here is derived from an EMBL/GenBank/DDBJ whole genome shotgun (WGS) entry which is preliminary data.</text>
</comment>
<dbReference type="AlphaFoldDB" id="A0A0W0Z795"/>
<evidence type="ECO:0000313" key="2">
    <source>
        <dbReference type="Proteomes" id="UP000054600"/>
    </source>
</evidence>
<gene>
    <name evidence="1" type="ORF">Lsha_0363</name>
</gene>
<dbReference type="PATRIC" id="fig|1122169.6.peg.410"/>
<keyword evidence="2" id="KW-1185">Reference proteome</keyword>
<organism evidence="1 2">
    <name type="scientific">Legionella shakespearei DSM 23087</name>
    <dbReference type="NCBI Taxonomy" id="1122169"/>
    <lineage>
        <taxon>Bacteria</taxon>
        <taxon>Pseudomonadati</taxon>
        <taxon>Pseudomonadota</taxon>
        <taxon>Gammaproteobacteria</taxon>
        <taxon>Legionellales</taxon>
        <taxon>Legionellaceae</taxon>
        <taxon>Legionella</taxon>
    </lineage>
</organism>
<reference evidence="1 2" key="1">
    <citation type="submission" date="2015-11" db="EMBL/GenBank/DDBJ databases">
        <title>Genomic analysis of 38 Legionella species identifies large and diverse effector repertoires.</title>
        <authorList>
            <person name="Burstein D."/>
            <person name="Amaro F."/>
            <person name="Zusman T."/>
            <person name="Lifshitz Z."/>
            <person name="Cohen O."/>
            <person name="Gilbert J.A."/>
            <person name="Pupko T."/>
            <person name="Shuman H.A."/>
            <person name="Segal G."/>
        </authorList>
    </citation>
    <scope>NUCLEOTIDE SEQUENCE [LARGE SCALE GENOMIC DNA]</scope>
    <source>
        <strain evidence="1 2">ATCC 49655</strain>
    </source>
</reference>
<dbReference type="EMBL" id="LNYW01000016">
    <property type="protein sequence ID" value="KTD64994.1"/>
    <property type="molecule type" value="Genomic_DNA"/>
</dbReference>
<name>A0A0W0Z795_9GAMM</name>
<sequence length="256" mass="29395">MEEHIRLVKLVRHFQDRLANLLNPEYKNKVANKLCPELALSFEAMRNDSVEKIIEELNATFRTLNAENQELLLYLVDKNIIESVTSHEAFYGYLHGEDASTKGPDSPWYKTYFNLMILLYSSYPKLATGGDKGDYEYGSKDNCIRFFESFLFHNSTTKEDLVNVLSIQAIQNTVFAKKEFGRFNYQERTFWNPYNRAPFAKQEAPPEALKEIIYQSIEKYEASQVNAFTFFGGFIEGAGESLKGLGTYIASFGSQL</sequence>